<comment type="caution">
    <text evidence="2">The sequence shown here is derived from an EMBL/GenBank/DDBJ whole genome shotgun (WGS) entry which is preliminary data.</text>
</comment>
<name>A0A8T0WVB9_PANVG</name>
<feature type="region of interest" description="Disordered" evidence="1">
    <location>
        <begin position="67"/>
        <end position="113"/>
    </location>
</feature>
<evidence type="ECO:0000313" key="2">
    <source>
        <dbReference type="EMBL" id="KAG2651275.1"/>
    </source>
</evidence>
<feature type="compositionally biased region" description="Basic and acidic residues" evidence="1">
    <location>
        <begin position="1"/>
        <end position="10"/>
    </location>
</feature>
<protein>
    <submittedName>
        <fullName evidence="2">Uncharacterized protein</fullName>
    </submittedName>
</protein>
<sequence length="144" mass="15907">MNQTRGEKNIQSDYMVPISDLATRRATQNTAKPADAHSSPSKRTHSIPSLLSKNLAFRSFQSSQITRNTKESKSFLKSASKRLGDVSHQTKANVPEVGTSAWRSKGRSKRSQTSRLYEHWANWGSRVSLVGSTGGLWIGDGEES</sequence>
<dbReference type="AlphaFoldDB" id="A0A8T0WVB9"/>
<evidence type="ECO:0000313" key="3">
    <source>
        <dbReference type="Proteomes" id="UP000823388"/>
    </source>
</evidence>
<proteinExistence type="predicted"/>
<evidence type="ECO:0000256" key="1">
    <source>
        <dbReference type="SAM" id="MobiDB-lite"/>
    </source>
</evidence>
<feature type="region of interest" description="Disordered" evidence="1">
    <location>
        <begin position="1"/>
        <end position="48"/>
    </location>
</feature>
<organism evidence="2 3">
    <name type="scientific">Panicum virgatum</name>
    <name type="common">Blackwell switchgrass</name>
    <dbReference type="NCBI Taxonomy" id="38727"/>
    <lineage>
        <taxon>Eukaryota</taxon>
        <taxon>Viridiplantae</taxon>
        <taxon>Streptophyta</taxon>
        <taxon>Embryophyta</taxon>
        <taxon>Tracheophyta</taxon>
        <taxon>Spermatophyta</taxon>
        <taxon>Magnoliopsida</taxon>
        <taxon>Liliopsida</taxon>
        <taxon>Poales</taxon>
        <taxon>Poaceae</taxon>
        <taxon>PACMAD clade</taxon>
        <taxon>Panicoideae</taxon>
        <taxon>Panicodae</taxon>
        <taxon>Paniceae</taxon>
        <taxon>Panicinae</taxon>
        <taxon>Panicum</taxon>
        <taxon>Panicum sect. Hiantes</taxon>
    </lineage>
</organism>
<dbReference type="Proteomes" id="UP000823388">
    <property type="component" value="Chromosome 1N"/>
</dbReference>
<keyword evidence="3" id="KW-1185">Reference proteome</keyword>
<accession>A0A8T0WVB9</accession>
<gene>
    <name evidence="2" type="ORF">PVAP13_1NG276238</name>
</gene>
<reference evidence="2" key="1">
    <citation type="submission" date="2020-05" db="EMBL/GenBank/DDBJ databases">
        <title>WGS assembly of Panicum virgatum.</title>
        <authorList>
            <person name="Lovell J.T."/>
            <person name="Jenkins J."/>
            <person name="Shu S."/>
            <person name="Juenger T.E."/>
            <person name="Schmutz J."/>
        </authorList>
    </citation>
    <scope>NUCLEOTIDE SEQUENCE</scope>
    <source>
        <strain evidence="2">AP13</strain>
    </source>
</reference>
<dbReference type="EMBL" id="CM029038">
    <property type="protein sequence ID" value="KAG2651275.1"/>
    <property type="molecule type" value="Genomic_DNA"/>
</dbReference>